<keyword evidence="3" id="KW-1185">Reference proteome</keyword>
<dbReference type="EMBL" id="OZ035833">
    <property type="protein sequence ID" value="CAL1574188.1"/>
    <property type="molecule type" value="Genomic_DNA"/>
</dbReference>
<evidence type="ECO:0000256" key="1">
    <source>
        <dbReference type="SAM" id="MobiDB-lite"/>
    </source>
</evidence>
<organism evidence="2 3">
    <name type="scientific">Knipowitschia caucasica</name>
    <name type="common">Caucasian dwarf goby</name>
    <name type="synonym">Pomatoschistus caucasicus</name>
    <dbReference type="NCBI Taxonomy" id="637954"/>
    <lineage>
        <taxon>Eukaryota</taxon>
        <taxon>Metazoa</taxon>
        <taxon>Chordata</taxon>
        <taxon>Craniata</taxon>
        <taxon>Vertebrata</taxon>
        <taxon>Euteleostomi</taxon>
        <taxon>Actinopterygii</taxon>
        <taxon>Neopterygii</taxon>
        <taxon>Teleostei</taxon>
        <taxon>Neoteleostei</taxon>
        <taxon>Acanthomorphata</taxon>
        <taxon>Gobiaria</taxon>
        <taxon>Gobiiformes</taxon>
        <taxon>Gobioidei</taxon>
        <taxon>Gobiidae</taxon>
        <taxon>Gobiinae</taxon>
        <taxon>Knipowitschia</taxon>
    </lineage>
</organism>
<reference evidence="2 3" key="1">
    <citation type="submission" date="2024-04" db="EMBL/GenBank/DDBJ databases">
        <authorList>
            <person name="Waldvogel A.-M."/>
            <person name="Schoenle A."/>
        </authorList>
    </citation>
    <scope>NUCLEOTIDE SEQUENCE [LARGE SCALE GENOMIC DNA]</scope>
</reference>
<feature type="region of interest" description="Disordered" evidence="1">
    <location>
        <begin position="33"/>
        <end position="90"/>
    </location>
</feature>
<dbReference type="AlphaFoldDB" id="A0AAV2JBL1"/>
<accession>A0AAV2JBL1</accession>
<proteinExistence type="predicted"/>
<name>A0AAV2JBL1_KNICA</name>
<dbReference type="Proteomes" id="UP001497482">
    <property type="component" value="Chromosome 11"/>
</dbReference>
<feature type="compositionally biased region" description="Gly residues" evidence="1">
    <location>
        <begin position="45"/>
        <end position="54"/>
    </location>
</feature>
<sequence length="90" mass="9626">MIIRIPSGTPPATRVPPLFSVFRILPLLLTPERSESSFHKRSLRAGGGGGGGGAPTYSTNTLHPRGEAQASRLRCPSVPPRFPQPHTSRS</sequence>
<protein>
    <submittedName>
        <fullName evidence="2">Uncharacterized protein</fullName>
    </submittedName>
</protein>
<evidence type="ECO:0000313" key="2">
    <source>
        <dbReference type="EMBL" id="CAL1574188.1"/>
    </source>
</evidence>
<gene>
    <name evidence="2" type="ORF">KC01_LOCUS5937</name>
</gene>
<evidence type="ECO:0000313" key="3">
    <source>
        <dbReference type="Proteomes" id="UP001497482"/>
    </source>
</evidence>